<dbReference type="GO" id="GO:0008374">
    <property type="term" value="F:O-acyltransferase activity"/>
    <property type="evidence" value="ECO:0007669"/>
    <property type="project" value="TreeGrafter"/>
</dbReference>
<dbReference type="EMBL" id="JACDUP010000002">
    <property type="protein sequence ID" value="MBA2869073.1"/>
    <property type="molecule type" value="Genomic_DNA"/>
</dbReference>
<dbReference type="PANTHER" id="PTHR23416">
    <property type="entry name" value="SIALIC ACID SYNTHASE-RELATED"/>
    <property type="match status" value="1"/>
</dbReference>
<protein>
    <submittedName>
        <fullName evidence="3">Acetyltransferase-like isoleucine patch superfamily enzyme</fullName>
    </submittedName>
</protein>
<name>A0A7J9PSF3_METMI</name>
<evidence type="ECO:0000256" key="2">
    <source>
        <dbReference type="ARBA" id="ARBA00022679"/>
    </source>
</evidence>
<reference evidence="3 4" key="1">
    <citation type="submission" date="2020-07" db="EMBL/GenBank/DDBJ databases">
        <title>Genomic Encyclopedia of Type Strains, Phase IV (KMG-V): Genome sequencing to study the core and pangenomes of soil and plant-associated prokaryotes.</title>
        <authorList>
            <person name="Whitman W."/>
        </authorList>
    </citation>
    <scope>NUCLEOTIDE SEQUENCE [LARGE SCALE GENOMIC DNA]</scope>
    <source>
        <strain evidence="3 4">C14</strain>
    </source>
</reference>
<sequence length="162" mass="18052">MEKYRYNRKELGITKFKAFYSSILIRLAKFSIFPGTRKIYYKLLGVHFGKDVCINPNIDIIDYTLGKYLYLGNRVALAPNITFVISSGPSDSKLKKTYLKVYGPIHVEDDVWIGTNVTVLPGITIGKGSIIGAGSVVTKDIEPYSVAVGNPAKIIKKLNFKE</sequence>
<comment type="similarity">
    <text evidence="1">Belongs to the transferase hexapeptide repeat family.</text>
</comment>
<keyword evidence="2 3" id="KW-0808">Transferase</keyword>
<proteinExistence type="inferred from homology"/>
<organism evidence="3 4">
    <name type="scientific">Methanococcus maripaludis</name>
    <name type="common">Methanococcus deltae</name>
    <dbReference type="NCBI Taxonomy" id="39152"/>
    <lineage>
        <taxon>Archaea</taxon>
        <taxon>Methanobacteriati</taxon>
        <taxon>Methanobacteriota</taxon>
        <taxon>Methanomada group</taxon>
        <taxon>Methanococci</taxon>
        <taxon>Methanococcales</taxon>
        <taxon>Methanococcaceae</taxon>
        <taxon>Methanococcus</taxon>
    </lineage>
</organism>
<dbReference type="Pfam" id="PF00132">
    <property type="entry name" value="Hexapep"/>
    <property type="match status" value="1"/>
</dbReference>
<evidence type="ECO:0000313" key="3">
    <source>
        <dbReference type="EMBL" id="MBA2869073.1"/>
    </source>
</evidence>
<accession>A0A7J9PSF3</accession>
<dbReference type="Gene3D" id="2.160.10.10">
    <property type="entry name" value="Hexapeptide repeat proteins"/>
    <property type="match status" value="1"/>
</dbReference>
<dbReference type="RefSeq" id="WP_220126363.1">
    <property type="nucleotide sequence ID" value="NZ_JACDUP010000002.1"/>
</dbReference>
<comment type="caution">
    <text evidence="3">The sequence shown here is derived from an EMBL/GenBank/DDBJ whole genome shotgun (WGS) entry which is preliminary data.</text>
</comment>
<evidence type="ECO:0000256" key="1">
    <source>
        <dbReference type="ARBA" id="ARBA00007274"/>
    </source>
</evidence>
<dbReference type="Proteomes" id="UP000571751">
    <property type="component" value="Unassembled WGS sequence"/>
</dbReference>
<dbReference type="PROSITE" id="PS00101">
    <property type="entry name" value="HEXAPEP_TRANSFERASES"/>
    <property type="match status" value="1"/>
</dbReference>
<dbReference type="InterPro" id="IPR011004">
    <property type="entry name" value="Trimer_LpxA-like_sf"/>
</dbReference>
<dbReference type="InterPro" id="IPR001451">
    <property type="entry name" value="Hexapep"/>
</dbReference>
<dbReference type="InterPro" id="IPR018357">
    <property type="entry name" value="Hexapep_transf_CS"/>
</dbReference>
<dbReference type="InterPro" id="IPR051159">
    <property type="entry name" value="Hexapeptide_acetyltransf"/>
</dbReference>
<dbReference type="SUPFAM" id="SSF51161">
    <property type="entry name" value="Trimeric LpxA-like enzymes"/>
    <property type="match status" value="1"/>
</dbReference>
<evidence type="ECO:0000313" key="4">
    <source>
        <dbReference type="Proteomes" id="UP000571751"/>
    </source>
</evidence>
<dbReference type="PANTHER" id="PTHR23416:SF23">
    <property type="entry name" value="ACETYLTRANSFERASE C18B11.09C-RELATED"/>
    <property type="match status" value="1"/>
</dbReference>
<dbReference type="AlphaFoldDB" id="A0A7J9PSF3"/>
<gene>
    <name evidence="3" type="ORF">HNP95_001252</name>
</gene>